<dbReference type="AlphaFoldDB" id="X1PAY5"/>
<name>X1PAY5_9ZZZZ</name>
<dbReference type="PANTHER" id="PTHR36577">
    <property type="entry name" value="DUF521 DOMAIN PROTEIN (AFU_ORTHOLOGUE AFUA_6G00490)"/>
    <property type="match status" value="1"/>
</dbReference>
<proteinExistence type="predicted"/>
<accession>X1PAY5</accession>
<keyword evidence="1" id="KW-0408">Iron</keyword>
<comment type="caution">
    <text evidence="4">The sequence shown here is derived from an EMBL/GenBank/DDBJ whole genome shotgun (WGS) entry which is preliminary data.</text>
</comment>
<dbReference type="InterPro" id="IPR007506">
    <property type="entry name" value="PMDh-L-like_dom"/>
</dbReference>
<dbReference type="Pfam" id="PF04412">
    <property type="entry name" value="AcnX"/>
    <property type="match status" value="1"/>
</dbReference>
<evidence type="ECO:0000259" key="3">
    <source>
        <dbReference type="Pfam" id="PF04412"/>
    </source>
</evidence>
<protein>
    <recommendedName>
        <fullName evidence="3">Phosphomevalonate dehydratase large subunit-like domain-containing protein</fullName>
    </recommendedName>
</protein>
<dbReference type="EMBL" id="BARV01036391">
    <property type="protein sequence ID" value="GAI53462.1"/>
    <property type="molecule type" value="Genomic_DNA"/>
</dbReference>
<feature type="non-terminal residue" evidence="4">
    <location>
        <position position="147"/>
    </location>
</feature>
<sequence length="147" mass="16314">MYLTKEQEQMLSGAQGEIVERMFRLLVRLGDIYGADRMIPVGSVQVAGVSYKSIGDPGLEFLEDIAKKSVKVKVPTTLNPAGMDLEDWEELGFPEDFAKKQLKIMDAFRKMGIMMTATCTPYLVGNLPRFGEHIAWSESSAVSFANS</sequence>
<evidence type="ECO:0000256" key="1">
    <source>
        <dbReference type="ARBA" id="ARBA00023004"/>
    </source>
</evidence>
<dbReference type="GO" id="GO:0016829">
    <property type="term" value="F:lyase activity"/>
    <property type="evidence" value="ECO:0007669"/>
    <property type="project" value="UniProtKB-KW"/>
</dbReference>
<organism evidence="4">
    <name type="scientific">marine sediment metagenome</name>
    <dbReference type="NCBI Taxonomy" id="412755"/>
    <lineage>
        <taxon>unclassified sequences</taxon>
        <taxon>metagenomes</taxon>
        <taxon>ecological metagenomes</taxon>
    </lineage>
</organism>
<gene>
    <name evidence="4" type="ORF">S06H3_56561</name>
</gene>
<evidence type="ECO:0000256" key="2">
    <source>
        <dbReference type="ARBA" id="ARBA00023239"/>
    </source>
</evidence>
<dbReference type="PANTHER" id="PTHR36577:SF3">
    <property type="entry name" value="DUF521 DOMAIN PROTEIN (AFU_ORTHOLOGUE AFUA_6G00490)"/>
    <property type="match status" value="1"/>
</dbReference>
<reference evidence="4" key="1">
    <citation type="journal article" date="2014" name="Front. Microbiol.">
        <title>High frequency of phylogenetically diverse reductive dehalogenase-homologous genes in deep subseafloor sedimentary metagenomes.</title>
        <authorList>
            <person name="Kawai M."/>
            <person name="Futagami T."/>
            <person name="Toyoda A."/>
            <person name="Takaki Y."/>
            <person name="Nishi S."/>
            <person name="Hori S."/>
            <person name="Arai W."/>
            <person name="Tsubouchi T."/>
            <person name="Morono Y."/>
            <person name="Uchiyama I."/>
            <person name="Ito T."/>
            <person name="Fujiyama A."/>
            <person name="Inagaki F."/>
            <person name="Takami H."/>
        </authorList>
    </citation>
    <scope>NUCLEOTIDE SEQUENCE</scope>
    <source>
        <strain evidence="4">Expedition CK06-06</strain>
    </source>
</reference>
<keyword evidence="2" id="KW-0456">Lyase</keyword>
<feature type="domain" description="Phosphomevalonate dehydratase large subunit-like" evidence="3">
    <location>
        <begin position="1"/>
        <end position="147"/>
    </location>
</feature>
<evidence type="ECO:0000313" key="4">
    <source>
        <dbReference type="EMBL" id="GAI53462.1"/>
    </source>
</evidence>